<dbReference type="Pfam" id="PF00076">
    <property type="entry name" value="RRM_1"/>
    <property type="match status" value="1"/>
</dbReference>
<gene>
    <name evidence="4" type="ORF">PECAL_1P34310</name>
</gene>
<feature type="compositionally biased region" description="Low complexity" evidence="2">
    <location>
        <begin position="20"/>
        <end position="37"/>
    </location>
</feature>
<dbReference type="PANTHER" id="PTHR15241:SF304">
    <property type="entry name" value="RRM DOMAIN-CONTAINING PROTEIN"/>
    <property type="match status" value="1"/>
</dbReference>
<organism evidence="4 5">
    <name type="scientific">Pelagomonas calceolata</name>
    <dbReference type="NCBI Taxonomy" id="35677"/>
    <lineage>
        <taxon>Eukaryota</taxon>
        <taxon>Sar</taxon>
        <taxon>Stramenopiles</taxon>
        <taxon>Ochrophyta</taxon>
        <taxon>Pelagophyceae</taxon>
        <taxon>Pelagomonadales</taxon>
        <taxon>Pelagomonadaceae</taxon>
        <taxon>Pelagomonas</taxon>
    </lineage>
</organism>
<evidence type="ECO:0000259" key="3">
    <source>
        <dbReference type="PROSITE" id="PS50102"/>
    </source>
</evidence>
<protein>
    <recommendedName>
        <fullName evidence="3">RRM domain-containing protein</fullName>
    </recommendedName>
</protein>
<dbReference type="Proteomes" id="UP000789595">
    <property type="component" value="Unassembled WGS sequence"/>
</dbReference>
<evidence type="ECO:0000313" key="4">
    <source>
        <dbReference type="EMBL" id="CAH0366916.1"/>
    </source>
</evidence>
<feature type="region of interest" description="Disordered" evidence="2">
    <location>
        <begin position="310"/>
        <end position="329"/>
    </location>
</feature>
<dbReference type="OrthoDB" id="439808at2759"/>
<dbReference type="PROSITE" id="PS50102">
    <property type="entry name" value="RRM"/>
    <property type="match status" value="1"/>
</dbReference>
<evidence type="ECO:0000313" key="5">
    <source>
        <dbReference type="Proteomes" id="UP000789595"/>
    </source>
</evidence>
<comment type="caution">
    <text evidence="4">The sequence shown here is derived from an EMBL/GenBank/DDBJ whole genome shotgun (WGS) entry which is preliminary data.</text>
</comment>
<dbReference type="SUPFAM" id="SSF54928">
    <property type="entry name" value="RNA-binding domain, RBD"/>
    <property type="match status" value="1"/>
</dbReference>
<feature type="compositionally biased region" description="Basic and acidic residues" evidence="2">
    <location>
        <begin position="158"/>
        <end position="168"/>
    </location>
</feature>
<evidence type="ECO:0000256" key="1">
    <source>
        <dbReference type="PROSITE-ProRule" id="PRU00176"/>
    </source>
</evidence>
<reference evidence="4" key="1">
    <citation type="submission" date="2021-11" db="EMBL/GenBank/DDBJ databases">
        <authorList>
            <consortium name="Genoscope - CEA"/>
            <person name="William W."/>
        </authorList>
    </citation>
    <scope>NUCLEOTIDE SEQUENCE</scope>
</reference>
<name>A0A8J2SFX3_9STRA</name>
<dbReference type="InterPro" id="IPR000504">
    <property type="entry name" value="RRM_dom"/>
</dbReference>
<dbReference type="InterPro" id="IPR035979">
    <property type="entry name" value="RBD_domain_sf"/>
</dbReference>
<sequence>MSALDAAVSSEAPSERPRLKLAPRSAAAASSGPAKSSIFGGARTREEILAAKGVDVKKKEAELDAKARPKRLTKQQAEELAAAEAEIKFEQDKLANATTPGEKAVAQSKVKEKTKEVEALAEKFKAQNLAYERKKNAERAAEKEGGTEPKARPQFIRPSERRRMREEAAANGQPMDNDRDAAFSSFNQRGSGGSRGGYRQDDAAYGSFTNNSGGRRRQGSRDGGYDQSGVDFSAFGGGRSRRQAGAGCKLYVGNISFQMTQADLQSLFAPFGRVQDTYLPVERDSGRPRGFGFVTFSSSNEAQAAIQALDGTDHDGRQLRVNVSEPRQN</sequence>
<proteinExistence type="predicted"/>
<dbReference type="Gene3D" id="3.30.70.330">
    <property type="match status" value="1"/>
</dbReference>
<accession>A0A8J2SFX3</accession>
<dbReference type="GO" id="GO:0003743">
    <property type="term" value="F:translation initiation factor activity"/>
    <property type="evidence" value="ECO:0007669"/>
    <property type="project" value="InterPro"/>
</dbReference>
<dbReference type="InterPro" id="IPR010433">
    <property type="entry name" value="EIF-4B_pln"/>
</dbReference>
<keyword evidence="5" id="KW-1185">Reference proteome</keyword>
<dbReference type="InterPro" id="IPR012677">
    <property type="entry name" value="Nucleotide-bd_a/b_plait_sf"/>
</dbReference>
<feature type="region of interest" description="Disordered" evidence="2">
    <location>
        <begin position="1"/>
        <end position="38"/>
    </location>
</feature>
<keyword evidence="1" id="KW-0694">RNA-binding</keyword>
<evidence type="ECO:0000256" key="2">
    <source>
        <dbReference type="SAM" id="MobiDB-lite"/>
    </source>
</evidence>
<feature type="region of interest" description="Disordered" evidence="2">
    <location>
        <begin position="132"/>
        <end position="240"/>
    </location>
</feature>
<feature type="region of interest" description="Disordered" evidence="2">
    <location>
        <begin position="94"/>
        <end position="113"/>
    </location>
</feature>
<dbReference type="PANTHER" id="PTHR15241">
    <property type="entry name" value="TRANSFORMER-2-RELATED"/>
    <property type="match status" value="1"/>
</dbReference>
<dbReference type="SMART" id="SM00360">
    <property type="entry name" value="RRM"/>
    <property type="match status" value="1"/>
</dbReference>
<feature type="compositionally biased region" description="Basic and acidic residues" evidence="2">
    <location>
        <begin position="132"/>
        <end position="151"/>
    </location>
</feature>
<dbReference type="Pfam" id="PF06273">
    <property type="entry name" value="eIF-4B"/>
    <property type="match status" value="1"/>
</dbReference>
<dbReference type="GO" id="GO:0003723">
    <property type="term" value="F:RNA binding"/>
    <property type="evidence" value="ECO:0007669"/>
    <property type="project" value="UniProtKB-UniRule"/>
</dbReference>
<dbReference type="EMBL" id="CAKKNE010000001">
    <property type="protein sequence ID" value="CAH0366916.1"/>
    <property type="molecule type" value="Genomic_DNA"/>
</dbReference>
<dbReference type="AlphaFoldDB" id="A0A8J2SFX3"/>
<feature type="domain" description="RRM" evidence="3">
    <location>
        <begin position="248"/>
        <end position="326"/>
    </location>
</feature>